<reference evidence="6 7" key="1">
    <citation type="submission" date="2021-06" db="EMBL/GenBank/DDBJ databases">
        <title>Caerostris extrusa draft genome.</title>
        <authorList>
            <person name="Kono N."/>
            <person name="Arakawa K."/>
        </authorList>
    </citation>
    <scope>NUCLEOTIDE SEQUENCE [LARGE SCALE GENOMIC DNA]</scope>
</reference>
<dbReference type="GO" id="GO:1990841">
    <property type="term" value="F:promoter-specific chromatin binding"/>
    <property type="evidence" value="ECO:0007669"/>
    <property type="project" value="TreeGrafter"/>
</dbReference>
<evidence type="ECO:0000256" key="5">
    <source>
        <dbReference type="ARBA" id="ARBA00025730"/>
    </source>
</evidence>
<name>A0AAV4V5T3_CAEEX</name>
<dbReference type="PANTHER" id="PTHR21242:SF0">
    <property type="entry name" value="TRANSCRIPTION INITIATION FACTOR TFIID SUBUNIT 10"/>
    <property type="match status" value="1"/>
</dbReference>
<comment type="similarity">
    <text evidence="5">Belongs to the TAF10 family.</text>
</comment>
<dbReference type="CDD" id="cd07982">
    <property type="entry name" value="HFD_TAF10"/>
    <property type="match status" value="1"/>
</dbReference>
<dbReference type="InterPro" id="IPR003923">
    <property type="entry name" value="TAF10"/>
</dbReference>
<evidence type="ECO:0000313" key="6">
    <source>
        <dbReference type="EMBL" id="GIY65502.1"/>
    </source>
</evidence>
<keyword evidence="3" id="KW-0804">Transcription</keyword>
<organism evidence="6 7">
    <name type="scientific">Caerostris extrusa</name>
    <name type="common">Bark spider</name>
    <name type="synonym">Caerostris bankana</name>
    <dbReference type="NCBI Taxonomy" id="172846"/>
    <lineage>
        <taxon>Eukaryota</taxon>
        <taxon>Metazoa</taxon>
        <taxon>Ecdysozoa</taxon>
        <taxon>Arthropoda</taxon>
        <taxon>Chelicerata</taxon>
        <taxon>Arachnida</taxon>
        <taxon>Araneae</taxon>
        <taxon>Araneomorphae</taxon>
        <taxon>Entelegynae</taxon>
        <taxon>Araneoidea</taxon>
        <taxon>Araneidae</taxon>
        <taxon>Caerostris</taxon>
    </lineage>
</organism>
<sequence length="193" mass="21387">MTTIYTRISERGEYSPVKYGILRLNVLASVISPPVLSINHSIDTLKLQEFPSPLIKAEMMDDQESTTSSSSDRMSTYCQPSTSSAYRSVGESLSEFVVHLDEYKPTIPDPVVSFFLNSAGFSAEDPRVHKLISIAAQKFVADIANDALQHCKMRGAGQTKKSGKDKRYVLTMEDLSPTLGEFGINVKKPHYFA</sequence>
<keyword evidence="2" id="KW-0805">Transcription regulation</keyword>
<evidence type="ECO:0000313" key="7">
    <source>
        <dbReference type="Proteomes" id="UP001054945"/>
    </source>
</evidence>
<keyword evidence="4" id="KW-0539">Nucleus</keyword>
<accession>A0AAV4V5T3</accession>
<dbReference type="PANTHER" id="PTHR21242">
    <property type="entry name" value="TRANSCRIPTION INITIATION FACTOR TFIID SUBUNIT 10"/>
    <property type="match status" value="1"/>
</dbReference>
<evidence type="ECO:0000256" key="4">
    <source>
        <dbReference type="ARBA" id="ARBA00023242"/>
    </source>
</evidence>
<protein>
    <submittedName>
        <fullName evidence="6">Transcription initiation factor TFIID subunit 10</fullName>
    </submittedName>
</protein>
<dbReference type="PRINTS" id="PR01443">
    <property type="entry name" value="TFIID30KDSUB"/>
</dbReference>
<evidence type="ECO:0000256" key="3">
    <source>
        <dbReference type="ARBA" id="ARBA00023163"/>
    </source>
</evidence>
<dbReference type="GO" id="GO:0016251">
    <property type="term" value="F:RNA polymerase II general transcription initiation factor activity"/>
    <property type="evidence" value="ECO:0007669"/>
    <property type="project" value="TreeGrafter"/>
</dbReference>
<dbReference type="Pfam" id="PF03540">
    <property type="entry name" value="TAF10"/>
    <property type="match status" value="1"/>
</dbReference>
<evidence type="ECO:0000256" key="1">
    <source>
        <dbReference type="ARBA" id="ARBA00004123"/>
    </source>
</evidence>
<comment type="subcellular location">
    <subcellularLocation>
        <location evidence="1">Nucleus</location>
    </subcellularLocation>
</comment>
<dbReference type="GO" id="GO:0005669">
    <property type="term" value="C:transcription factor TFIID complex"/>
    <property type="evidence" value="ECO:0007669"/>
    <property type="project" value="TreeGrafter"/>
</dbReference>
<dbReference type="EMBL" id="BPLR01013998">
    <property type="protein sequence ID" value="GIY65502.1"/>
    <property type="molecule type" value="Genomic_DNA"/>
</dbReference>
<dbReference type="AlphaFoldDB" id="A0AAV4V5T3"/>
<dbReference type="GO" id="GO:0006367">
    <property type="term" value="P:transcription initiation at RNA polymerase II promoter"/>
    <property type="evidence" value="ECO:0007669"/>
    <property type="project" value="TreeGrafter"/>
</dbReference>
<proteinExistence type="inferred from homology"/>
<dbReference type="GO" id="GO:0000124">
    <property type="term" value="C:SAGA complex"/>
    <property type="evidence" value="ECO:0007669"/>
    <property type="project" value="TreeGrafter"/>
</dbReference>
<dbReference type="Proteomes" id="UP001054945">
    <property type="component" value="Unassembled WGS sequence"/>
</dbReference>
<keyword evidence="7" id="KW-1185">Reference proteome</keyword>
<gene>
    <name evidence="6" type="primary">TAF10</name>
    <name evidence="6" type="ORF">CEXT_659201</name>
</gene>
<evidence type="ECO:0000256" key="2">
    <source>
        <dbReference type="ARBA" id="ARBA00023015"/>
    </source>
</evidence>
<comment type="caution">
    <text evidence="6">The sequence shown here is derived from an EMBL/GenBank/DDBJ whole genome shotgun (WGS) entry which is preliminary data.</text>
</comment>